<feature type="region of interest" description="Disordered" evidence="1">
    <location>
        <begin position="83"/>
        <end position="111"/>
    </location>
</feature>
<dbReference type="AlphaFoldDB" id="A0AAU8T3M1"/>
<organism evidence="2 3">
    <name type="scientific">Paraburkholderia fungorum</name>
    <dbReference type="NCBI Taxonomy" id="134537"/>
    <lineage>
        <taxon>Bacteria</taxon>
        <taxon>Pseudomonadati</taxon>
        <taxon>Pseudomonadota</taxon>
        <taxon>Betaproteobacteria</taxon>
        <taxon>Burkholderiales</taxon>
        <taxon>Burkholderiaceae</taxon>
        <taxon>Paraburkholderia</taxon>
    </lineage>
</organism>
<proteinExistence type="predicted"/>
<feature type="compositionally biased region" description="Polar residues" evidence="1">
    <location>
        <begin position="214"/>
        <end position="226"/>
    </location>
</feature>
<dbReference type="KEGG" id="bfn:OI25_2948"/>
<dbReference type="Proteomes" id="UP000032614">
    <property type="component" value="Chromosome 1"/>
</dbReference>
<reference evidence="2 3" key="1">
    <citation type="journal article" date="2015" name="Genome Announc.">
        <title>Complete genome sequences for 59 burkholderia isolates, both pathogenic and near neighbor.</title>
        <authorList>
            <person name="Johnson S.L."/>
            <person name="Bishop-Lilly K.A."/>
            <person name="Ladner J.T."/>
            <person name="Daligault H.E."/>
            <person name="Davenport K.W."/>
            <person name="Jaissle J."/>
            <person name="Frey K.G."/>
            <person name="Koroleva G.I."/>
            <person name="Bruce D.C."/>
            <person name="Coyne S.R."/>
            <person name="Broomall S.M."/>
            <person name="Li P.E."/>
            <person name="Teshima H."/>
            <person name="Gibbons H.S."/>
            <person name="Palacios G.F."/>
            <person name="Rosenzweig C.N."/>
            <person name="Redden C.L."/>
            <person name="Xu Y."/>
            <person name="Minogue T.D."/>
            <person name="Chain P.S."/>
        </authorList>
    </citation>
    <scope>NUCLEOTIDE SEQUENCE [LARGE SCALE GENOMIC DNA]</scope>
    <source>
        <strain evidence="2 3">ATCC BAA-463</strain>
    </source>
</reference>
<dbReference type="GeneID" id="66516883"/>
<name>A0AAU8T3M1_9BURK</name>
<dbReference type="EMBL" id="CP010026">
    <property type="protein sequence ID" value="AJZ60644.1"/>
    <property type="molecule type" value="Genomic_DNA"/>
</dbReference>
<evidence type="ECO:0000313" key="3">
    <source>
        <dbReference type="Proteomes" id="UP000032614"/>
    </source>
</evidence>
<accession>A0AAU8T3M1</accession>
<sequence length="246" mass="27046">MEQNEKNSVDTDKIFDAFNNLTAVEHKSLIKSARRKISGTTFADAEDLLHEALLRTLDGRRNCPDHVEFGIFLSMTMRSVADADRQSHGNRRSSAPHEDTACDEGESDGEFSGADFEGLAPSAEEELILKERFEQAAEALEKIRESFESDRNACGVLDGILCEMTPREIRAAHGLSEAQFDAARHRVQRRLNPLREAMARAPSSPERPRRRTDWSSASAANCSAHPSASRAGGPNGSRARAKKPAG</sequence>
<evidence type="ECO:0000313" key="2">
    <source>
        <dbReference type="EMBL" id="AJZ60644.1"/>
    </source>
</evidence>
<protein>
    <recommendedName>
        <fullName evidence="4">Sigma-70 family RNA polymerase sigma factor</fullName>
    </recommendedName>
</protein>
<dbReference type="RefSeq" id="WP_046568642.1">
    <property type="nucleotide sequence ID" value="NZ_CP010026.1"/>
</dbReference>
<evidence type="ECO:0000256" key="1">
    <source>
        <dbReference type="SAM" id="MobiDB-lite"/>
    </source>
</evidence>
<evidence type="ECO:0008006" key="4">
    <source>
        <dbReference type="Google" id="ProtNLM"/>
    </source>
</evidence>
<gene>
    <name evidence="2" type="ORF">OI25_2948</name>
</gene>
<feature type="region of interest" description="Disordered" evidence="1">
    <location>
        <begin position="195"/>
        <end position="246"/>
    </location>
</feature>